<protein>
    <submittedName>
        <fullName evidence="2">241_t:CDS:1</fullName>
    </submittedName>
</protein>
<evidence type="ECO:0000313" key="2">
    <source>
        <dbReference type="EMBL" id="CAG8835183.1"/>
    </source>
</evidence>
<keyword evidence="3" id="KW-1185">Reference proteome</keyword>
<feature type="non-terminal residue" evidence="2">
    <location>
        <position position="1"/>
    </location>
</feature>
<gene>
    <name evidence="2" type="ORF">CPELLU_LOCUS21202</name>
</gene>
<comment type="caution">
    <text evidence="2">The sequence shown here is derived from an EMBL/GenBank/DDBJ whole genome shotgun (WGS) entry which is preliminary data.</text>
</comment>
<proteinExistence type="predicted"/>
<feature type="compositionally biased region" description="Polar residues" evidence="1">
    <location>
        <begin position="52"/>
        <end position="82"/>
    </location>
</feature>
<evidence type="ECO:0000313" key="3">
    <source>
        <dbReference type="Proteomes" id="UP000789759"/>
    </source>
</evidence>
<dbReference type="EMBL" id="CAJVQA010075436">
    <property type="protein sequence ID" value="CAG8835183.1"/>
    <property type="molecule type" value="Genomic_DNA"/>
</dbReference>
<feature type="region of interest" description="Disordered" evidence="1">
    <location>
        <begin position="35"/>
        <end position="82"/>
    </location>
</feature>
<name>A0A9N9KHP8_9GLOM</name>
<dbReference type="AlphaFoldDB" id="A0A9N9KHP8"/>
<organism evidence="2 3">
    <name type="scientific">Cetraspora pellucida</name>
    <dbReference type="NCBI Taxonomy" id="1433469"/>
    <lineage>
        <taxon>Eukaryota</taxon>
        <taxon>Fungi</taxon>
        <taxon>Fungi incertae sedis</taxon>
        <taxon>Mucoromycota</taxon>
        <taxon>Glomeromycotina</taxon>
        <taxon>Glomeromycetes</taxon>
        <taxon>Diversisporales</taxon>
        <taxon>Gigasporaceae</taxon>
        <taxon>Cetraspora</taxon>
    </lineage>
</organism>
<evidence type="ECO:0000256" key="1">
    <source>
        <dbReference type="SAM" id="MobiDB-lite"/>
    </source>
</evidence>
<accession>A0A9N9KHP8</accession>
<sequence>SKPPLRNIEKNNNLFEDDSQVMNVEITENKRKKILNRTNVKKKKENKEPCSHSCSHISKNIQPQSEQASNALSSSIRSPSPENFYDQCSLTSKISQSPLAERHSPKSSSALTTSNTINISSSFLIGLFKSDLEVCLHLVQHLALINLVLSMINADAQES</sequence>
<dbReference type="Proteomes" id="UP000789759">
    <property type="component" value="Unassembled WGS sequence"/>
</dbReference>
<dbReference type="OrthoDB" id="2440267at2759"/>
<feature type="compositionally biased region" description="Basic residues" evidence="1">
    <location>
        <begin position="35"/>
        <end position="44"/>
    </location>
</feature>
<feature type="non-terminal residue" evidence="2">
    <location>
        <position position="159"/>
    </location>
</feature>
<reference evidence="2" key="1">
    <citation type="submission" date="2021-06" db="EMBL/GenBank/DDBJ databases">
        <authorList>
            <person name="Kallberg Y."/>
            <person name="Tangrot J."/>
            <person name="Rosling A."/>
        </authorList>
    </citation>
    <scope>NUCLEOTIDE SEQUENCE</scope>
    <source>
        <strain evidence="2">FL966</strain>
    </source>
</reference>